<dbReference type="PATRIC" id="fig|649747.3.peg.2289"/>
<dbReference type="Proteomes" id="UP000016511">
    <property type="component" value="Unassembled WGS sequence"/>
</dbReference>
<gene>
    <name evidence="2" type="ORF">HMPREF0083_02535</name>
</gene>
<dbReference type="GeneID" id="92842298"/>
<reference evidence="2 3" key="1">
    <citation type="submission" date="2013-08" db="EMBL/GenBank/DDBJ databases">
        <authorList>
            <person name="Weinstock G."/>
            <person name="Sodergren E."/>
            <person name="Wylie T."/>
            <person name="Fulton L."/>
            <person name="Fulton R."/>
            <person name="Fronick C."/>
            <person name="O'Laughlin M."/>
            <person name="Godfrey J."/>
            <person name="Miner T."/>
            <person name="Herter B."/>
            <person name="Appelbaum E."/>
            <person name="Cordes M."/>
            <person name="Lek S."/>
            <person name="Wollam A."/>
            <person name="Pepin K.H."/>
            <person name="Palsikar V.B."/>
            <person name="Mitreva M."/>
            <person name="Wilson R.K."/>
        </authorList>
    </citation>
    <scope>NUCLEOTIDE SEQUENCE [LARGE SCALE GENOMIC DNA]</scope>
    <source>
        <strain evidence="2 3">ATCC 12856</strain>
    </source>
</reference>
<dbReference type="AlphaFoldDB" id="U1X321"/>
<name>U1X321_ANEAE</name>
<evidence type="ECO:0000313" key="2">
    <source>
        <dbReference type="EMBL" id="ERI09365.1"/>
    </source>
</evidence>
<keyword evidence="1" id="KW-1133">Transmembrane helix</keyword>
<dbReference type="STRING" id="649747.HMPREF0083_02535"/>
<dbReference type="EMBL" id="AWSJ01000159">
    <property type="protein sequence ID" value="ERI09365.1"/>
    <property type="molecule type" value="Genomic_DNA"/>
</dbReference>
<feature type="transmembrane region" description="Helical" evidence="1">
    <location>
        <begin position="20"/>
        <end position="38"/>
    </location>
</feature>
<protein>
    <submittedName>
        <fullName evidence="2">Uncharacterized protein</fullName>
    </submittedName>
</protein>
<comment type="caution">
    <text evidence="2">The sequence shown here is derived from an EMBL/GenBank/DDBJ whole genome shotgun (WGS) entry which is preliminary data.</text>
</comment>
<keyword evidence="1" id="KW-0812">Transmembrane</keyword>
<accession>U1X321</accession>
<evidence type="ECO:0000313" key="3">
    <source>
        <dbReference type="Proteomes" id="UP000016511"/>
    </source>
</evidence>
<dbReference type="HOGENOM" id="CLU_2217528_0_0_9"/>
<organism evidence="2 3">
    <name type="scientific">Aneurinibacillus aneurinilyticus ATCC 12856</name>
    <dbReference type="NCBI Taxonomy" id="649747"/>
    <lineage>
        <taxon>Bacteria</taxon>
        <taxon>Bacillati</taxon>
        <taxon>Bacillota</taxon>
        <taxon>Bacilli</taxon>
        <taxon>Bacillales</taxon>
        <taxon>Paenibacillaceae</taxon>
        <taxon>Aneurinibacillus group</taxon>
        <taxon>Aneurinibacillus</taxon>
    </lineage>
</organism>
<sequence length="106" mass="11224">MSIALLLGPIVSLFQPGIHIGMALTMLIQGYLCGYLALEILKDEGNLQKGIAVLVGAVLATKGAAWGLGIGIVLWLLLEKDWMTAGRSMSEVVIVSEDSTQAKKAE</sequence>
<keyword evidence="3" id="KW-1185">Reference proteome</keyword>
<dbReference type="RefSeq" id="WP_021621286.1">
    <property type="nucleotide sequence ID" value="NZ_KE952774.1"/>
</dbReference>
<keyword evidence="1" id="KW-0472">Membrane</keyword>
<proteinExistence type="predicted"/>
<evidence type="ECO:0000256" key="1">
    <source>
        <dbReference type="SAM" id="Phobius"/>
    </source>
</evidence>
<feature type="transmembrane region" description="Helical" evidence="1">
    <location>
        <begin position="50"/>
        <end position="78"/>
    </location>
</feature>
<dbReference type="eggNOG" id="COG0659">
    <property type="taxonomic scope" value="Bacteria"/>
</dbReference>